<gene>
    <name evidence="2" type="ORF">ACFOZ9_09230</name>
</gene>
<proteinExistence type="predicted"/>
<accession>A0ABV8XNE8</accession>
<feature type="chain" id="PRO_5047460612" evidence="1">
    <location>
        <begin position="20"/>
        <end position="76"/>
    </location>
</feature>
<comment type="caution">
    <text evidence="2">The sequence shown here is derived from an EMBL/GenBank/DDBJ whole genome shotgun (WGS) entry which is preliminary data.</text>
</comment>
<keyword evidence="3" id="KW-1185">Reference proteome</keyword>
<sequence>MRRSLLALAVMVLPVTASASPATLAARIQGVLGGLAQTCPANYEQASCYRASGDIVTLATKLQTRLLRRVGQGNEL</sequence>
<name>A0ABV8XNE8_9DEIO</name>
<feature type="signal peptide" evidence="1">
    <location>
        <begin position="1"/>
        <end position="19"/>
    </location>
</feature>
<keyword evidence="1" id="KW-0732">Signal</keyword>
<evidence type="ECO:0000313" key="3">
    <source>
        <dbReference type="Proteomes" id="UP001595998"/>
    </source>
</evidence>
<protein>
    <submittedName>
        <fullName evidence="2">Uncharacterized protein</fullName>
    </submittedName>
</protein>
<dbReference type="Proteomes" id="UP001595998">
    <property type="component" value="Unassembled WGS sequence"/>
</dbReference>
<dbReference type="RefSeq" id="WP_380038816.1">
    <property type="nucleotide sequence ID" value="NZ_JBHSEH010000008.1"/>
</dbReference>
<reference evidence="3" key="1">
    <citation type="journal article" date="2019" name="Int. J. Syst. Evol. Microbiol.">
        <title>The Global Catalogue of Microorganisms (GCM) 10K type strain sequencing project: providing services to taxonomists for standard genome sequencing and annotation.</title>
        <authorList>
            <consortium name="The Broad Institute Genomics Platform"/>
            <consortium name="The Broad Institute Genome Sequencing Center for Infectious Disease"/>
            <person name="Wu L."/>
            <person name="Ma J."/>
        </authorList>
    </citation>
    <scope>NUCLEOTIDE SEQUENCE [LARGE SCALE GENOMIC DNA]</scope>
    <source>
        <strain evidence="3">CCUG 56029</strain>
    </source>
</reference>
<dbReference type="EMBL" id="JBHSEH010000008">
    <property type="protein sequence ID" value="MFC4426396.1"/>
    <property type="molecule type" value="Genomic_DNA"/>
</dbReference>
<evidence type="ECO:0000256" key="1">
    <source>
        <dbReference type="SAM" id="SignalP"/>
    </source>
</evidence>
<organism evidence="2 3">
    <name type="scientific">Deinococcus navajonensis</name>
    <dbReference type="NCBI Taxonomy" id="309884"/>
    <lineage>
        <taxon>Bacteria</taxon>
        <taxon>Thermotogati</taxon>
        <taxon>Deinococcota</taxon>
        <taxon>Deinococci</taxon>
        <taxon>Deinococcales</taxon>
        <taxon>Deinococcaceae</taxon>
        <taxon>Deinococcus</taxon>
    </lineage>
</organism>
<evidence type="ECO:0000313" key="2">
    <source>
        <dbReference type="EMBL" id="MFC4426396.1"/>
    </source>
</evidence>